<comment type="caution">
    <text evidence="2">The sequence shown here is derived from an EMBL/GenBank/DDBJ whole genome shotgun (WGS) entry which is preliminary data.</text>
</comment>
<evidence type="ECO:0000313" key="2">
    <source>
        <dbReference type="EMBL" id="MDS0284099.1"/>
    </source>
</evidence>
<protein>
    <submittedName>
        <fullName evidence="2">Uncharacterized protein</fullName>
    </submittedName>
</protein>
<sequence>MLQVPLTASPALWMLVLGLVVLCVPAVLGAIVLLRRRTDRQRRIEALERRVEELDD</sequence>
<accession>A0ABU2FTK8</accession>
<dbReference type="EMBL" id="JAMQOS010000007">
    <property type="protein sequence ID" value="MDS0284099.1"/>
    <property type="molecule type" value="Genomic_DNA"/>
</dbReference>
<keyword evidence="1" id="KW-1133">Transmembrane helix</keyword>
<dbReference type="RefSeq" id="WP_310901844.1">
    <property type="nucleotide sequence ID" value="NZ_JAMQOS010000007.1"/>
</dbReference>
<keyword evidence="1" id="KW-0812">Transmembrane</keyword>
<reference evidence="2 3" key="1">
    <citation type="submission" date="2022-06" db="EMBL/GenBank/DDBJ databases">
        <title>Halomicroarcula sp. a new haloarchaeum isolate from saline soil.</title>
        <authorList>
            <person name="Strakova D."/>
            <person name="Galisteo C."/>
            <person name="Sanchez-Porro C."/>
            <person name="Ventosa A."/>
        </authorList>
    </citation>
    <scope>NUCLEOTIDE SEQUENCE [LARGE SCALE GENOMIC DNA]</scope>
    <source>
        <strain evidence="2 3">S3CR25-11</strain>
    </source>
</reference>
<proteinExistence type="predicted"/>
<keyword evidence="1" id="KW-0472">Membrane</keyword>
<keyword evidence="3" id="KW-1185">Reference proteome</keyword>
<feature type="transmembrane region" description="Helical" evidence="1">
    <location>
        <begin position="12"/>
        <end position="34"/>
    </location>
</feature>
<name>A0ABU2FTK8_9EURY</name>
<evidence type="ECO:0000313" key="3">
    <source>
        <dbReference type="Proteomes" id="UP001268864"/>
    </source>
</evidence>
<dbReference type="Proteomes" id="UP001268864">
    <property type="component" value="Unassembled WGS sequence"/>
</dbReference>
<gene>
    <name evidence="2" type="ORF">NDI86_18570</name>
</gene>
<evidence type="ECO:0000256" key="1">
    <source>
        <dbReference type="SAM" id="Phobius"/>
    </source>
</evidence>
<organism evidence="2 3">
    <name type="scientific">Haloarcula onubensis</name>
    <dbReference type="NCBI Taxonomy" id="2950539"/>
    <lineage>
        <taxon>Archaea</taxon>
        <taxon>Methanobacteriati</taxon>
        <taxon>Methanobacteriota</taxon>
        <taxon>Stenosarchaea group</taxon>
        <taxon>Halobacteria</taxon>
        <taxon>Halobacteriales</taxon>
        <taxon>Haloarculaceae</taxon>
        <taxon>Haloarcula</taxon>
    </lineage>
</organism>